<sequence>MSKISPMTHGRLRLPLAPVSAAHAGLVRNLARLAAHIDLRWLRSDAPCPGVEQYRARLCSSAYAIMILPGPEGSRPPFLEDGVYISAHAGAWEPGAARSCEMNIEFMLPGSDRATQIRAGAELKSRFLHEILKRVEAGADWSCLAEGVPIDDAEAFATTLSQILGFRPPARVGFAEALAQILTRG</sequence>
<name>A4X070_CERS5</name>
<dbReference type="BioCyc" id="RSPH349102:G1G8M-4318-MONOMER"/>
<dbReference type="EMBL" id="CP000663">
    <property type="protein sequence ID" value="ABP73034.1"/>
    <property type="molecule type" value="Genomic_DNA"/>
</dbReference>
<accession>A4X070</accession>
<dbReference type="AlphaFoldDB" id="A4X070"/>
<keyword evidence="1" id="KW-0614">Plasmid</keyword>
<dbReference type="KEGG" id="rsq:Rsph17025_4183"/>
<dbReference type="HOGENOM" id="CLU_1460233_0_0_5"/>
<evidence type="ECO:0000313" key="1">
    <source>
        <dbReference type="EMBL" id="ABP73034.1"/>
    </source>
</evidence>
<proteinExistence type="predicted"/>
<geneLocation type="plasmid" evidence="1">
    <name>pRSPA02</name>
</geneLocation>
<gene>
    <name evidence="1" type="ordered locus">Rsph17025_4183</name>
</gene>
<protein>
    <submittedName>
        <fullName evidence="1">Uncharacterized protein</fullName>
    </submittedName>
</protein>
<reference evidence="1" key="1">
    <citation type="submission" date="2007-04" db="EMBL/GenBank/DDBJ databases">
        <title>Complete sequence of plasmid pRSPA02 of Rhodobacter sphaeroides ATCC 17025.</title>
        <authorList>
            <consortium name="US DOE Joint Genome Institute"/>
            <person name="Copeland A."/>
            <person name="Lucas S."/>
            <person name="Lapidus A."/>
            <person name="Barry K."/>
            <person name="Detter J.C."/>
            <person name="Glavina del Rio T."/>
            <person name="Hammon N."/>
            <person name="Israni S."/>
            <person name="Dalin E."/>
            <person name="Tice H."/>
            <person name="Pitluck S."/>
            <person name="Chertkov O."/>
            <person name="Brettin T."/>
            <person name="Bruce D."/>
            <person name="Han C."/>
            <person name="Schmutz J."/>
            <person name="Larimer F."/>
            <person name="Land M."/>
            <person name="Hauser L."/>
            <person name="Kyrpides N."/>
            <person name="Kim E."/>
            <person name="Richardson P."/>
            <person name="Mackenzie C."/>
            <person name="Choudhary M."/>
            <person name="Donohue T.J."/>
            <person name="Kaplan S."/>
        </authorList>
    </citation>
    <scope>NUCLEOTIDE SEQUENCE [LARGE SCALE GENOMIC DNA]</scope>
    <source>
        <strain evidence="1">ATCC 17025</strain>
        <plasmid evidence="1">pRSPA02</plasmid>
    </source>
</reference>
<organism evidence="1">
    <name type="scientific">Cereibacter sphaeroides (strain ATCC 17025 / ATH 2.4.3)</name>
    <name type="common">Rhodobacter sphaeroides</name>
    <dbReference type="NCBI Taxonomy" id="349102"/>
    <lineage>
        <taxon>Bacteria</taxon>
        <taxon>Pseudomonadati</taxon>
        <taxon>Pseudomonadota</taxon>
        <taxon>Alphaproteobacteria</taxon>
        <taxon>Rhodobacterales</taxon>
        <taxon>Paracoccaceae</taxon>
        <taxon>Cereibacter</taxon>
    </lineage>
</organism>